<protein>
    <submittedName>
        <fullName evidence="1">Uncharacterized protein</fullName>
    </submittedName>
</protein>
<proteinExistence type="predicted"/>
<dbReference type="AlphaFoldDB" id="A0A8T0P470"/>
<dbReference type="Proteomes" id="UP000823388">
    <property type="component" value="Chromosome 8N"/>
</dbReference>
<gene>
    <name evidence="1" type="ORF">PVAP13_8NG006800</name>
</gene>
<dbReference type="EMBL" id="CM029052">
    <property type="protein sequence ID" value="KAG2555489.1"/>
    <property type="molecule type" value="Genomic_DNA"/>
</dbReference>
<organism evidence="1 2">
    <name type="scientific">Panicum virgatum</name>
    <name type="common">Blackwell switchgrass</name>
    <dbReference type="NCBI Taxonomy" id="38727"/>
    <lineage>
        <taxon>Eukaryota</taxon>
        <taxon>Viridiplantae</taxon>
        <taxon>Streptophyta</taxon>
        <taxon>Embryophyta</taxon>
        <taxon>Tracheophyta</taxon>
        <taxon>Spermatophyta</taxon>
        <taxon>Magnoliopsida</taxon>
        <taxon>Liliopsida</taxon>
        <taxon>Poales</taxon>
        <taxon>Poaceae</taxon>
        <taxon>PACMAD clade</taxon>
        <taxon>Panicoideae</taxon>
        <taxon>Panicodae</taxon>
        <taxon>Paniceae</taxon>
        <taxon>Panicinae</taxon>
        <taxon>Panicum</taxon>
        <taxon>Panicum sect. Hiantes</taxon>
    </lineage>
</organism>
<accession>A0A8T0P470</accession>
<sequence>MCITIAMRGTWPTQILEVGQMKALIYKFLRSATKLHVLE</sequence>
<evidence type="ECO:0000313" key="1">
    <source>
        <dbReference type="EMBL" id="KAG2555489.1"/>
    </source>
</evidence>
<evidence type="ECO:0000313" key="2">
    <source>
        <dbReference type="Proteomes" id="UP000823388"/>
    </source>
</evidence>
<name>A0A8T0P470_PANVG</name>
<keyword evidence="2" id="KW-1185">Reference proteome</keyword>
<reference evidence="1" key="1">
    <citation type="submission" date="2020-05" db="EMBL/GenBank/DDBJ databases">
        <title>WGS assembly of Panicum virgatum.</title>
        <authorList>
            <person name="Lovell J.T."/>
            <person name="Jenkins J."/>
            <person name="Shu S."/>
            <person name="Juenger T.E."/>
            <person name="Schmutz J."/>
        </authorList>
    </citation>
    <scope>NUCLEOTIDE SEQUENCE</scope>
    <source>
        <strain evidence="1">AP13</strain>
    </source>
</reference>
<comment type="caution">
    <text evidence="1">The sequence shown here is derived from an EMBL/GenBank/DDBJ whole genome shotgun (WGS) entry which is preliminary data.</text>
</comment>